<dbReference type="EnsemblPlants" id="Pp3c15_9990V3.4">
    <property type="protein sequence ID" value="Pp3c15_9990V3.4"/>
    <property type="gene ID" value="Pp3c15_9990"/>
</dbReference>
<gene>
    <name evidence="11" type="primary">LOC112292936</name>
</gene>
<feature type="transmembrane region" description="Helical" evidence="10">
    <location>
        <begin position="131"/>
        <end position="153"/>
    </location>
</feature>
<dbReference type="HAMAP" id="MF_00236">
    <property type="entry name" value="TatA_E"/>
    <property type="match status" value="1"/>
</dbReference>
<keyword evidence="3 10" id="KW-0812">Transmembrane</keyword>
<dbReference type="PANTHER" id="PTHR33162">
    <property type="entry name" value="SEC-INDEPENDENT PROTEIN TRANSLOCASE PROTEIN TATA, CHLOROPLASTIC"/>
    <property type="match status" value="1"/>
</dbReference>
<dbReference type="FunCoup" id="A0A7I4F607">
    <property type="interactions" value="1283"/>
</dbReference>
<evidence type="ECO:0000256" key="7">
    <source>
        <dbReference type="ARBA" id="ARBA00023136"/>
    </source>
</evidence>
<dbReference type="GO" id="GO:0065002">
    <property type="term" value="P:intracellular protein transmembrane transport"/>
    <property type="evidence" value="ECO:0000318"/>
    <property type="project" value="GO_Central"/>
</dbReference>
<comment type="function">
    <text evidence="8">Part of the twin-arginine translocation (Tat) system that transports large folded proteins containing a characteristic twin-arginine motif in their signal peptide across the thylakoid membrane. Involved in delta pH-dependent protein transport required for chloroplast development, especially thylakoid membrane formation. TATC and TATB mediate precursor recognition, whereas TATA facilitates translocation.</text>
</comment>
<evidence type="ECO:0000256" key="9">
    <source>
        <dbReference type="SAM" id="MobiDB-lite"/>
    </source>
</evidence>
<dbReference type="EMBL" id="ABEU02000015">
    <property type="status" value="NOT_ANNOTATED_CDS"/>
    <property type="molecule type" value="Genomic_DNA"/>
</dbReference>
<protein>
    <recommendedName>
        <fullName evidence="13">Sec-independent protein translocase protein TATA, chloroplastic</fullName>
    </recommendedName>
</protein>
<name>A0A7I4F607_PHYPA</name>
<dbReference type="GO" id="GO:0045038">
    <property type="term" value="P:protein import into chloroplast thylakoid membrane"/>
    <property type="evidence" value="ECO:0000318"/>
    <property type="project" value="GO_Central"/>
</dbReference>
<comment type="subcellular location">
    <subcellularLocation>
        <location evidence="1">Plastid</location>
        <location evidence="1">Chloroplast thylakoid membrane</location>
        <topology evidence="1">Single-pass membrane protein</topology>
    </subcellularLocation>
</comment>
<accession>A0A7I4F607</accession>
<evidence type="ECO:0000256" key="5">
    <source>
        <dbReference type="ARBA" id="ARBA00022989"/>
    </source>
</evidence>
<dbReference type="Pfam" id="PF02416">
    <property type="entry name" value="TatA_B_E"/>
    <property type="match status" value="1"/>
</dbReference>
<reference evidence="11" key="3">
    <citation type="submission" date="2020-12" db="UniProtKB">
        <authorList>
            <consortium name="EnsemblPlants"/>
        </authorList>
    </citation>
    <scope>IDENTIFICATION</scope>
</reference>
<keyword evidence="6" id="KW-0811">Translocation</keyword>
<dbReference type="InterPro" id="IPR006312">
    <property type="entry name" value="TatA/E"/>
</dbReference>
<dbReference type="InterPro" id="IPR003369">
    <property type="entry name" value="TatA/B/E"/>
</dbReference>
<evidence type="ECO:0000256" key="1">
    <source>
        <dbReference type="ARBA" id="ARBA00004581"/>
    </source>
</evidence>
<dbReference type="AlphaFoldDB" id="A0A7I4F607"/>
<dbReference type="NCBIfam" id="TIGR01411">
    <property type="entry name" value="tatAE"/>
    <property type="match status" value="1"/>
</dbReference>
<dbReference type="PANTHER" id="PTHR33162:SF1">
    <property type="entry name" value="SEC-INDEPENDENT PROTEIN TRANSLOCASE PROTEIN TATA, CHLOROPLASTIC"/>
    <property type="match status" value="1"/>
</dbReference>
<dbReference type="GO" id="GO:0043953">
    <property type="term" value="P:protein transport by the Tat complex"/>
    <property type="evidence" value="ECO:0000318"/>
    <property type="project" value="GO_Central"/>
</dbReference>
<dbReference type="NCBIfam" id="NF011429">
    <property type="entry name" value="PRK14857.1"/>
    <property type="match status" value="1"/>
</dbReference>
<reference evidence="11 12" key="1">
    <citation type="journal article" date="2008" name="Science">
        <title>The Physcomitrella genome reveals evolutionary insights into the conquest of land by plants.</title>
        <authorList>
            <person name="Rensing S."/>
            <person name="Lang D."/>
            <person name="Zimmer A."/>
            <person name="Terry A."/>
            <person name="Salamov A."/>
            <person name="Shapiro H."/>
            <person name="Nishiyama T."/>
            <person name="Perroud P.-F."/>
            <person name="Lindquist E."/>
            <person name="Kamisugi Y."/>
            <person name="Tanahashi T."/>
            <person name="Sakakibara K."/>
            <person name="Fujita T."/>
            <person name="Oishi K."/>
            <person name="Shin-I T."/>
            <person name="Kuroki Y."/>
            <person name="Toyoda A."/>
            <person name="Suzuki Y."/>
            <person name="Hashimoto A."/>
            <person name="Yamaguchi K."/>
            <person name="Sugano A."/>
            <person name="Kohara Y."/>
            <person name="Fujiyama A."/>
            <person name="Anterola A."/>
            <person name="Aoki S."/>
            <person name="Ashton N."/>
            <person name="Barbazuk W.B."/>
            <person name="Barker E."/>
            <person name="Bennetzen J."/>
            <person name="Bezanilla M."/>
            <person name="Blankenship R."/>
            <person name="Cho S.H."/>
            <person name="Dutcher S."/>
            <person name="Estelle M."/>
            <person name="Fawcett J.A."/>
            <person name="Gundlach H."/>
            <person name="Hanada K."/>
            <person name="Heyl A."/>
            <person name="Hicks K.A."/>
            <person name="Hugh J."/>
            <person name="Lohr M."/>
            <person name="Mayer K."/>
            <person name="Melkozernov A."/>
            <person name="Murata T."/>
            <person name="Nelson D."/>
            <person name="Pils B."/>
            <person name="Prigge M."/>
            <person name="Reiss B."/>
            <person name="Renner T."/>
            <person name="Rombauts S."/>
            <person name="Rushton P."/>
            <person name="Sanderfoot A."/>
            <person name="Schween G."/>
            <person name="Shiu S.-H."/>
            <person name="Stueber K."/>
            <person name="Theodoulou F.L."/>
            <person name="Tu H."/>
            <person name="Van de Peer Y."/>
            <person name="Verrier P.J."/>
            <person name="Waters E."/>
            <person name="Wood A."/>
            <person name="Yang L."/>
            <person name="Cove D."/>
            <person name="Cuming A."/>
            <person name="Hasebe M."/>
            <person name="Lucas S."/>
            <person name="Mishler D.B."/>
            <person name="Reski R."/>
            <person name="Grigoriev I."/>
            <person name="Quatrano R.S."/>
            <person name="Boore J.L."/>
        </authorList>
    </citation>
    <scope>NUCLEOTIDE SEQUENCE [LARGE SCALE GENOMIC DNA]</scope>
    <source>
        <strain evidence="11 12">cv. Gransden 2004</strain>
    </source>
</reference>
<evidence type="ECO:0000256" key="4">
    <source>
        <dbReference type="ARBA" id="ARBA00022927"/>
    </source>
</evidence>
<dbReference type="GO" id="GO:0009977">
    <property type="term" value="F:proton motive force dependent protein transmembrane transporter activity"/>
    <property type="evidence" value="ECO:0000318"/>
    <property type="project" value="GO_Central"/>
</dbReference>
<evidence type="ECO:0000313" key="11">
    <source>
        <dbReference type="EnsemblPlants" id="Pp3c15_9990V3.4"/>
    </source>
</evidence>
<keyword evidence="5 10" id="KW-1133">Transmembrane helix</keyword>
<keyword evidence="4" id="KW-0653">Protein transport</keyword>
<proteinExistence type="inferred from homology"/>
<evidence type="ECO:0000313" key="12">
    <source>
        <dbReference type="Proteomes" id="UP000006727"/>
    </source>
</evidence>
<dbReference type="Gramene" id="Pp3c15_9990V3.4">
    <property type="protein sequence ID" value="Pp3c15_9990V3.4"/>
    <property type="gene ID" value="Pp3c15_9990"/>
</dbReference>
<evidence type="ECO:0000256" key="2">
    <source>
        <dbReference type="ARBA" id="ARBA00022448"/>
    </source>
</evidence>
<dbReference type="Gene3D" id="1.20.5.3310">
    <property type="match status" value="1"/>
</dbReference>
<dbReference type="InParanoid" id="A0A7I4F607"/>
<reference evidence="11 12" key="2">
    <citation type="journal article" date="2018" name="Plant J.">
        <title>The Physcomitrella patens chromosome-scale assembly reveals moss genome structure and evolution.</title>
        <authorList>
            <person name="Lang D."/>
            <person name="Ullrich K.K."/>
            <person name="Murat F."/>
            <person name="Fuchs J."/>
            <person name="Jenkins J."/>
            <person name="Haas F.B."/>
            <person name="Piednoel M."/>
            <person name="Gundlach H."/>
            <person name="Van Bel M."/>
            <person name="Meyberg R."/>
            <person name="Vives C."/>
            <person name="Morata J."/>
            <person name="Symeonidi A."/>
            <person name="Hiss M."/>
            <person name="Muchero W."/>
            <person name="Kamisugi Y."/>
            <person name="Saleh O."/>
            <person name="Blanc G."/>
            <person name="Decker E.L."/>
            <person name="van Gessel N."/>
            <person name="Grimwood J."/>
            <person name="Hayes R.D."/>
            <person name="Graham S.W."/>
            <person name="Gunter L.E."/>
            <person name="McDaniel S.F."/>
            <person name="Hoernstein S.N.W."/>
            <person name="Larsson A."/>
            <person name="Li F.W."/>
            <person name="Perroud P.F."/>
            <person name="Phillips J."/>
            <person name="Ranjan P."/>
            <person name="Rokshar D.S."/>
            <person name="Rothfels C.J."/>
            <person name="Schneider L."/>
            <person name="Shu S."/>
            <person name="Stevenson D.W."/>
            <person name="Thummler F."/>
            <person name="Tillich M."/>
            <person name="Villarreal Aguilar J.C."/>
            <person name="Widiez T."/>
            <person name="Wong G.K."/>
            <person name="Wymore A."/>
            <person name="Zhang Y."/>
            <person name="Zimmer A.D."/>
            <person name="Quatrano R.S."/>
            <person name="Mayer K.F.X."/>
            <person name="Goodstein D."/>
            <person name="Casacuberta J.M."/>
            <person name="Vandepoele K."/>
            <person name="Reski R."/>
            <person name="Cuming A.C."/>
            <person name="Tuskan G.A."/>
            <person name="Maumus F."/>
            <person name="Salse J."/>
            <person name="Schmutz J."/>
            <person name="Rensing S.A."/>
        </authorList>
    </citation>
    <scope>NUCLEOTIDE SEQUENCE [LARGE SCALE GENOMIC DNA]</scope>
    <source>
        <strain evidence="11 12">cv. Gransden 2004</strain>
    </source>
</reference>
<keyword evidence="7 10" id="KW-0472">Membrane</keyword>
<keyword evidence="2" id="KW-0813">Transport</keyword>
<organism evidence="11 12">
    <name type="scientific">Physcomitrium patens</name>
    <name type="common">Spreading-leaved earth moss</name>
    <name type="synonym">Physcomitrella patens</name>
    <dbReference type="NCBI Taxonomy" id="3218"/>
    <lineage>
        <taxon>Eukaryota</taxon>
        <taxon>Viridiplantae</taxon>
        <taxon>Streptophyta</taxon>
        <taxon>Embryophyta</taxon>
        <taxon>Bryophyta</taxon>
        <taxon>Bryophytina</taxon>
        <taxon>Bryopsida</taxon>
        <taxon>Funariidae</taxon>
        <taxon>Funariales</taxon>
        <taxon>Funariaceae</taxon>
        <taxon>Physcomitrium</taxon>
    </lineage>
</organism>
<sequence length="221" mass="23030">MLCETPSAGWLWRLGVHSLSLSYPLPRPSDLLRHRICFSLSCCVAGFRSIMAMAAAAACTAVTPLAATGAAAATAPSARWSAGSLRMSLPCAFVSSEVHASSSSIAFNDGRILLRTAARPVERRRQGRFEVCGLFGLGVPELAVIAGVAALVFGPKQLPAIGKSLGKTVKSFQTAAKEFESEISKAKESGEEGQDSTAVGETPKEGVVTSPKNSETDSNSS</sequence>
<feature type="region of interest" description="Disordered" evidence="9">
    <location>
        <begin position="182"/>
        <end position="221"/>
    </location>
</feature>
<evidence type="ECO:0008006" key="13">
    <source>
        <dbReference type="Google" id="ProtNLM"/>
    </source>
</evidence>
<evidence type="ECO:0000256" key="6">
    <source>
        <dbReference type="ARBA" id="ARBA00023010"/>
    </source>
</evidence>
<evidence type="ECO:0000256" key="8">
    <source>
        <dbReference type="ARBA" id="ARBA00025340"/>
    </source>
</evidence>
<keyword evidence="12" id="KW-1185">Reference proteome</keyword>
<evidence type="ECO:0000256" key="10">
    <source>
        <dbReference type="SAM" id="Phobius"/>
    </source>
</evidence>
<evidence type="ECO:0000256" key="3">
    <source>
        <dbReference type="ARBA" id="ARBA00022692"/>
    </source>
</evidence>
<dbReference type="GO" id="GO:0009535">
    <property type="term" value="C:chloroplast thylakoid membrane"/>
    <property type="evidence" value="ECO:0000318"/>
    <property type="project" value="GO_Central"/>
</dbReference>
<feature type="compositionally biased region" description="Polar residues" evidence="9">
    <location>
        <begin position="210"/>
        <end position="221"/>
    </location>
</feature>
<dbReference type="Proteomes" id="UP000006727">
    <property type="component" value="Chromosome 15"/>
</dbReference>